<dbReference type="EMBL" id="JABMIG020000055">
    <property type="protein sequence ID" value="KAL3797368.1"/>
    <property type="molecule type" value="Genomic_DNA"/>
</dbReference>
<dbReference type="InterPro" id="IPR051374">
    <property type="entry name" value="Ataxin-10/CTR86_families"/>
</dbReference>
<gene>
    <name evidence="5" type="ORF">HJC23_010494</name>
</gene>
<dbReference type="GO" id="GO:0051301">
    <property type="term" value="P:cell division"/>
    <property type="evidence" value="ECO:0007669"/>
    <property type="project" value="UniProtKB-KW"/>
</dbReference>
<evidence type="ECO:0000259" key="4">
    <source>
        <dbReference type="Pfam" id="PF09759"/>
    </source>
</evidence>
<accession>A0ABD3QB72</accession>
<keyword evidence="2" id="KW-0131">Cell cycle</keyword>
<dbReference type="Proteomes" id="UP001516023">
    <property type="component" value="Unassembled WGS sequence"/>
</dbReference>
<feature type="compositionally biased region" description="Basic residues" evidence="3">
    <location>
        <begin position="51"/>
        <end position="61"/>
    </location>
</feature>
<dbReference type="PANTHER" id="PTHR13255:SF0">
    <property type="entry name" value="ATAXIN-10"/>
    <property type="match status" value="1"/>
</dbReference>
<evidence type="ECO:0000313" key="5">
    <source>
        <dbReference type="EMBL" id="KAL3797368.1"/>
    </source>
</evidence>
<dbReference type="AlphaFoldDB" id="A0ABD3QB72"/>
<keyword evidence="6" id="KW-1185">Reference proteome</keyword>
<organism evidence="5 6">
    <name type="scientific">Cyclotella cryptica</name>
    <dbReference type="NCBI Taxonomy" id="29204"/>
    <lineage>
        <taxon>Eukaryota</taxon>
        <taxon>Sar</taxon>
        <taxon>Stramenopiles</taxon>
        <taxon>Ochrophyta</taxon>
        <taxon>Bacillariophyta</taxon>
        <taxon>Coscinodiscophyceae</taxon>
        <taxon>Thalassiosirophycidae</taxon>
        <taxon>Stephanodiscales</taxon>
        <taxon>Stephanodiscaceae</taxon>
        <taxon>Cyclotella</taxon>
    </lineage>
</organism>
<evidence type="ECO:0000313" key="6">
    <source>
        <dbReference type="Proteomes" id="UP001516023"/>
    </source>
</evidence>
<evidence type="ECO:0000256" key="3">
    <source>
        <dbReference type="SAM" id="MobiDB-lite"/>
    </source>
</evidence>
<feature type="compositionally biased region" description="Polar residues" evidence="3">
    <location>
        <begin position="115"/>
        <end position="129"/>
    </location>
</feature>
<feature type="region of interest" description="Disordered" evidence="3">
    <location>
        <begin position="1"/>
        <end position="129"/>
    </location>
</feature>
<sequence>MSVGPRLLPSSADDAPRHPQPIPAFPNPPQLALQQPLEQRHLSSLSLSSQHRNKQTNKPMKKSLSAEFQPAKLPAPQGPARSRRKHPTPTDTPPDNSTPQLIQTNFHSRSKRTSLRPNDNLSSSQNSDGGSCIAASVVFADYDDTVGLFDEIDALDPHEKYEGGDLIDGSSRSAPGIMFPSSSVVVPTTAMMGSSLGRSQASLTASSRSPLSSSGMTSHFSSNFASVQSSSAGHFVPTDYDTLMKSTNDGSLAEMMAGLEERYYNGEKFSDRSNLKLSNILEKNSLMGSGSSTFFDEEVLMQVHKSLECASVVGGKEISEMSLEEQREVLGRSTHSLFEDEYSHELKILSSVDWSSLNKSCKCAKNAFRDADYSGQMVVKNMFLKHLDALTAMLHVYTGSSNVAMDKIASLTTDTKRALRFGLSCLSPPRENDSEPSPVLSSMTQPASIPIIGSDFRDDVERYRSGRRFRQELQEAAVKSDASGEEHNRLGLHLPLVDIVLGTRPTISSPSAVSPSVQKNQYTTQVLAARMLCNLVTDNPVTAEIVLMDVPFGPTNEETERRMSMPFNGDPLKNSNIVLCWSDLVAATSKLGNNVDPDREALAAVSAALHNLLASLETRDSLIELDNELRRREQMKGRRARAVRAHLSSSFVNSTSDDESSATKPTDAGFDAVYNRQLMNALLRNILPAHAVIIESRSVASGEERMGRPKFQAPLTANDHSHSFGDTSDSATEWISLVLERMASRGLLPQMFQSAGGVRGKSVTPEQVVLISCIRQAVDDYHTARSPSGEIGEFGRRRLSIAAKSAGVTTLSRPHPLWGRVNEDFGGGSIPLCSGELSGNAMSESTALTNSSIVPVLLFLGNELDRLYLHAKSLHSNPSELLYDGEMSCTERIIDDIRDIIAQCLGRHNTTPNEKNRQCTLPDARSVLGRETSIIKYCLFDLAELLDSALAKNSGKNARDLHLTPQEQHSAIVMVRLVANIVYNCRYNQDILRIVPIPSINPSNGGNPGKRVGLHVILSSTSLAPTCLSLREWCIVAIRNAVEGNDANAEAVRLLEAQNALGDTPELRRMGVKLNLDAKGKVHVQKRDVSD</sequence>
<comment type="caution">
    <text evidence="5">The sequence shown here is derived from an EMBL/GenBank/DDBJ whole genome shotgun (WGS) entry which is preliminary data.</text>
</comment>
<reference evidence="5 6" key="1">
    <citation type="journal article" date="2020" name="G3 (Bethesda)">
        <title>Improved Reference Genome for Cyclotella cryptica CCMP332, a Model for Cell Wall Morphogenesis, Salinity Adaptation, and Lipid Production in Diatoms (Bacillariophyta).</title>
        <authorList>
            <person name="Roberts W.R."/>
            <person name="Downey K.M."/>
            <person name="Ruck E.C."/>
            <person name="Traller J.C."/>
            <person name="Alverson A.J."/>
        </authorList>
    </citation>
    <scope>NUCLEOTIDE SEQUENCE [LARGE SCALE GENOMIC DNA]</scope>
    <source>
        <strain evidence="5 6">CCMP332</strain>
    </source>
</reference>
<evidence type="ECO:0000256" key="1">
    <source>
        <dbReference type="ARBA" id="ARBA00022618"/>
    </source>
</evidence>
<dbReference type="InterPro" id="IPR019156">
    <property type="entry name" value="Ataxin-10_domain"/>
</dbReference>
<proteinExistence type="predicted"/>
<feature type="domain" description="Ataxin-10" evidence="4">
    <location>
        <begin position="1012"/>
        <end position="1084"/>
    </location>
</feature>
<feature type="compositionally biased region" description="Low complexity" evidence="3">
    <location>
        <begin position="30"/>
        <end position="49"/>
    </location>
</feature>
<protein>
    <recommendedName>
        <fullName evidence="4">Ataxin-10 domain-containing protein</fullName>
    </recommendedName>
</protein>
<feature type="compositionally biased region" description="Pro residues" evidence="3">
    <location>
        <begin position="18"/>
        <end position="29"/>
    </location>
</feature>
<keyword evidence="1" id="KW-0132">Cell division</keyword>
<evidence type="ECO:0000256" key="2">
    <source>
        <dbReference type="ARBA" id="ARBA00023306"/>
    </source>
</evidence>
<dbReference type="PANTHER" id="PTHR13255">
    <property type="entry name" value="ATAXIN-10"/>
    <property type="match status" value="1"/>
</dbReference>
<name>A0ABD3QB72_9STRA</name>
<dbReference type="Pfam" id="PF09759">
    <property type="entry name" value="Atx10homo_assoc"/>
    <property type="match status" value="1"/>
</dbReference>